<protein>
    <submittedName>
        <fullName evidence="1">Uncharacterized protein</fullName>
    </submittedName>
</protein>
<comment type="caution">
    <text evidence="1">The sequence shown here is derived from an EMBL/GenBank/DDBJ whole genome shotgun (WGS) entry which is preliminary data.</text>
</comment>
<dbReference type="Proteomes" id="UP000216947">
    <property type="component" value="Unassembled WGS sequence"/>
</dbReference>
<organism evidence="1 2">
    <name type="scientific">Bordetella genomosp. 7</name>
    <dbReference type="NCBI Taxonomy" id="1416805"/>
    <lineage>
        <taxon>Bacteria</taxon>
        <taxon>Pseudomonadati</taxon>
        <taxon>Pseudomonadota</taxon>
        <taxon>Betaproteobacteria</taxon>
        <taxon>Burkholderiales</taxon>
        <taxon>Alcaligenaceae</taxon>
        <taxon>Bordetella</taxon>
    </lineage>
</organism>
<evidence type="ECO:0000313" key="2">
    <source>
        <dbReference type="Proteomes" id="UP000216947"/>
    </source>
</evidence>
<keyword evidence="2" id="KW-1185">Reference proteome</keyword>
<accession>A0A261RDC5</accession>
<name>A0A261RDC5_9BORD</name>
<gene>
    <name evidence="1" type="ORF">CAL19_09795</name>
</gene>
<sequence>MDTLSAFASKVSYSIRPRVHEVDFGEYRGCVDIIGREGAHTFSFARFCDMVRSGRERAELDALRLARHLQATECKDGKSWILPGQVSARCEPALVEDVPSSLLRPAKPGKPGRHLRVAA</sequence>
<proteinExistence type="predicted"/>
<dbReference type="EMBL" id="NEVK01000004">
    <property type="protein sequence ID" value="OZI22787.1"/>
    <property type="molecule type" value="Genomic_DNA"/>
</dbReference>
<dbReference type="RefSeq" id="WP_026638057.1">
    <property type="nucleotide sequence ID" value="NZ_NEVI01000014.1"/>
</dbReference>
<dbReference type="OrthoDB" id="8638051at2"/>
<dbReference type="AlphaFoldDB" id="A0A261RDC5"/>
<evidence type="ECO:0000313" key="1">
    <source>
        <dbReference type="EMBL" id="OZI22787.1"/>
    </source>
</evidence>
<reference evidence="2" key="1">
    <citation type="submission" date="2017-05" db="EMBL/GenBank/DDBJ databases">
        <title>Complete and WGS of Bordetella genogroups.</title>
        <authorList>
            <person name="Spilker T."/>
            <person name="Lipuma J."/>
        </authorList>
    </citation>
    <scope>NUCLEOTIDE SEQUENCE [LARGE SCALE GENOMIC DNA]</scope>
    <source>
        <strain evidence="2">AU18089</strain>
    </source>
</reference>